<dbReference type="AlphaFoldDB" id="A0A0G0BL49"/>
<dbReference type="Proteomes" id="UP000034581">
    <property type="component" value="Unassembled WGS sequence"/>
</dbReference>
<gene>
    <name evidence="2" type="ORF">UR67_C0001G0047</name>
</gene>
<comment type="caution">
    <text evidence="2">The sequence shown here is derived from an EMBL/GenBank/DDBJ whole genome shotgun (WGS) entry which is preliminary data.</text>
</comment>
<evidence type="ECO:0000256" key="1">
    <source>
        <dbReference type="SAM" id="MobiDB-lite"/>
    </source>
</evidence>
<feature type="compositionally biased region" description="Basic and acidic residues" evidence="1">
    <location>
        <begin position="37"/>
        <end position="62"/>
    </location>
</feature>
<dbReference type="EMBL" id="LBQB01000001">
    <property type="protein sequence ID" value="KKP70138.1"/>
    <property type="molecule type" value="Genomic_DNA"/>
</dbReference>
<evidence type="ECO:0000313" key="2">
    <source>
        <dbReference type="EMBL" id="KKP70138.1"/>
    </source>
</evidence>
<protein>
    <submittedName>
        <fullName evidence="2">Uncharacterized protein</fullName>
    </submittedName>
</protein>
<proteinExistence type="predicted"/>
<feature type="region of interest" description="Disordered" evidence="1">
    <location>
        <begin position="1"/>
        <end position="63"/>
    </location>
</feature>
<name>A0A0G0BL49_UNCC3</name>
<accession>A0A0G0BL49</accession>
<reference evidence="2" key="1">
    <citation type="journal article" date="2015" name="Nature">
        <title>rRNA introns, odd ribosomes, and small enigmatic genomes across a large radiation of phyla.</title>
        <authorList>
            <person name="Brown C.T."/>
            <person name="Hug L.A."/>
            <person name="Thomas B.C."/>
            <person name="Sharon I."/>
            <person name="Castelle C.J."/>
            <person name="Singh A."/>
            <person name="Wilkins M.J."/>
            <person name="Williams K.H."/>
            <person name="Banfield J.F."/>
        </authorList>
    </citation>
    <scope>NUCLEOTIDE SEQUENCE [LARGE SCALE GENOMIC DNA]</scope>
</reference>
<feature type="compositionally biased region" description="Polar residues" evidence="1">
    <location>
        <begin position="9"/>
        <end position="22"/>
    </location>
</feature>
<organism evidence="2">
    <name type="scientific">candidate division CPR3 bacterium GW2011_GWF2_35_18</name>
    <dbReference type="NCBI Taxonomy" id="1618350"/>
    <lineage>
        <taxon>Bacteria</taxon>
        <taxon>Bacteria division CPR3</taxon>
    </lineage>
</organism>
<sequence length="88" mass="9702">MLHGEANKGDQSPASNSDQIQAEDTHFDENQLNQADPEDHGSNDPAENDNKSQGDDDQDGQHRGLLTLICKEIHQFFHDSSPEVCVST</sequence>